<dbReference type="Gene3D" id="3.40.50.620">
    <property type="entry name" value="HUPs"/>
    <property type="match status" value="1"/>
</dbReference>
<evidence type="ECO:0000256" key="1">
    <source>
        <dbReference type="ARBA" id="ARBA00022598"/>
    </source>
</evidence>
<keyword evidence="10" id="KW-1185">Reference proteome</keyword>
<dbReference type="InterPro" id="IPR014729">
    <property type="entry name" value="Rossmann-like_a/b/a_fold"/>
</dbReference>
<dbReference type="OrthoDB" id="9807403at2"/>
<dbReference type="PANTHER" id="PTHR43033:SF1">
    <property type="entry name" value="TRNA(ILE)-LYSIDINE SYNTHASE-RELATED"/>
    <property type="match status" value="1"/>
</dbReference>
<dbReference type="EC" id="6.3.4.19" evidence="6"/>
<comment type="function">
    <text evidence="6">Ligates lysine onto the cytidine present at position 34 of the AUA codon-specific tRNA(Ile) that contains the anticodon CAU, in an ATP-dependent manner. Cytidine is converted to lysidine, thus changing the amino acid specificity of the tRNA from methionine to isoleucine.</text>
</comment>
<dbReference type="InterPro" id="IPR012795">
    <property type="entry name" value="tRNA_Ile_lys_synt_N"/>
</dbReference>
<evidence type="ECO:0000256" key="5">
    <source>
        <dbReference type="ARBA" id="ARBA00048539"/>
    </source>
</evidence>
<keyword evidence="4 6" id="KW-0067">ATP-binding</keyword>
<reference evidence="9 10" key="1">
    <citation type="submission" date="2012-05" db="EMBL/GenBank/DDBJ databases">
        <title>Genome sequence of Nitritalea halalkaliphila LW7.</title>
        <authorList>
            <person name="Jangir P.K."/>
            <person name="Singh A."/>
            <person name="Shivaji S."/>
            <person name="Sharma R."/>
        </authorList>
    </citation>
    <scope>NUCLEOTIDE SEQUENCE [LARGE SCALE GENOMIC DNA]</scope>
    <source>
        <strain evidence="9 10">LW7</strain>
    </source>
</reference>
<feature type="binding site" evidence="6">
    <location>
        <begin position="26"/>
        <end position="31"/>
    </location>
    <ligand>
        <name>ATP</name>
        <dbReference type="ChEBI" id="CHEBI:30616"/>
    </ligand>
</feature>
<proteinExistence type="inferred from homology"/>
<dbReference type="InterPro" id="IPR012094">
    <property type="entry name" value="tRNA_Ile_lys_synt"/>
</dbReference>
<dbReference type="EMBL" id="AJYA01000024">
    <property type="protein sequence ID" value="EIM76050.1"/>
    <property type="molecule type" value="Genomic_DNA"/>
</dbReference>
<dbReference type="GO" id="GO:0005524">
    <property type="term" value="F:ATP binding"/>
    <property type="evidence" value="ECO:0007669"/>
    <property type="project" value="UniProtKB-UniRule"/>
</dbReference>
<evidence type="ECO:0000256" key="7">
    <source>
        <dbReference type="SAM" id="MobiDB-lite"/>
    </source>
</evidence>
<comment type="domain">
    <text evidence="6">The N-terminal region contains the highly conserved SGGXDS motif, predicted to be a P-loop motif involved in ATP binding.</text>
</comment>
<dbReference type="PATRIC" id="fig|1189621.3.peg.2466"/>
<comment type="similarity">
    <text evidence="6">Belongs to the tRNA(Ile)-lysidine synthase family.</text>
</comment>
<evidence type="ECO:0000256" key="2">
    <source>
        <dbReference type="ARBA" id="ARBA00022694"/>
    </source>
</evidence>
<keyword evidence="1 6" id="KW-0436">Ligase</keyword>
<comment type="subcellular location">
    <subcellularLocation>
        <location evidence="6">Cytoplasm</location>
    </subcellularLocation>
</comment>
<dbReference type="GO" id="GO:0005737">
    <property type="term" value="C:cytoplasm"/>
    <property type="evidence" value="ECO:0007669"/>
    <property type="project" value="UniProtKB-SubCell"/>
</dbReference>
<dbReference type="NCBIfam" id="TIGR02432">
    <property type="entry name" value="lysidine_TilS_N"/>
    <property type="match status" value="1"/>
</dbReference>
<dbReference type="SUPFAM" id="SSF52402">
    <property type="entry name" value="Adenine nucleotide alpha hydrolases-like"/>
    <property type="match status" value="1"/>
</dbReference>
<keyword evidence="6" id="KW-0963">Cytoplasm</keyword>
<evidence type="ECO:0000256" key="6">
    <source>
        <dbReference type="HAMAP-Rule" id="MF_01161"/>
    </source>
</evidence>
<name>I5C2J8_9BACT</name>
<gene>
    <name evidence="6" type="primary">tilS</name>
    <name evidence="9" type="ORF">A3SI_11854</name>
</gene>
<accession>I5C2J8</accession>
<keyword evidence="2 6" id="KW-0819">tRNA processing</keyword>
<dbReference type="CDD" id="cd01992">
    <property type="entry name" value="TilS_N"/>
    <property type="match status" value="1"/>
</dbReference>
<evidence type="ECO:0000313" key="9">
    <source>
        <dbReference type="EMBL" id="EIM76050.1"/>
    </source>
</evidence>
<dbReference type="Pfam" id="PF01171">
    <property type="entry name" value="ATP_bind_3"/>
    <property type="match status" value="1"/>
</dbReference>
<dbReference type="STRING" id="1189621.A3SI_11854"/>
<dbReference type="Proteomes" id="UP000005551">
    <property type="component" value="Unassembled WGS sequence"/>
</dbReference>
<comment type="catalytic activity">
    <reaction evidence="5 6">
        <text>cytidine(34) in tRNA(Ile2) + L-lysine + ATP = lysidine(34) in tRNA(Ile2) + AMP + diphosphate + H(+)</text>
        <dbReference type="Rhea" id="RHEA:43744"/>
        <dbReference type="Rhea" id="RHEA-COMP:10625"/>
        <dbReference type="Rhea" id="RHEA-COMP:10670"/>
        <dbReference type="ChEBI" id="CHEBI:15378"/>
        <dbReference type="ChEBI" id="CHEBI:30616"/>
        <dbReference type="ChEBI" id="CHEBI:32551"/>
        <dbReference type="ChEBI" id="CHEBI:33019"/>
        <dbReference type="ChEBI" id="CHEBI:82748"/>
        <dbReference type="ChEBI" id="CHEBI:83665"/>
        <dbReference type="ChEBI" id="CHEBI:456215"/>
        <dbReference type="EC" id="6.3.4.19"/>
    </reaction>
</comment>
<protein>
    <recommendedName>
        <fullName evidence="6">tRNA(Ile)-lysidine synthase</fullName>
        <ecNumber evidence="6">6.3.4.19</ecNumber>
    </recommendedName>
    <alternativeName>
        <fullName evidence="6">tRNA(Ile)-2-lysyl-cytidine synthase</fullName>
    </alternativeName>
    <alternativeName>
        <fullName evidence="6">tRNA(Ile)-lysidine synthetase</fullName>
    </alternativeName>
</protein>
<feature type="domain" description="tRNA(Ile)-lysidine/2-thiocytidine synthase N-terminal" evidence="8">
    <location>
        <begin position="23"/>
        <end position="196"/>
    </location>
</feature>
<keyword evidence="3 6" id="KW-0547">Nucleotide-binding</keyword>
<sequence length="240" mass="26634">MLDKFRAHLHTFPGFDPKKPTWLAISGGMDSTALLHLMRLSGFPLLLAHVNYGLRGAQSDGDEAFVRAMATQYQLPLSVKRSSPEALEAMGGGVQEAARILRYTWFDSLLRQHPEAQALLLAHHQEDQAETLLLQLLRGTGLKGMGGMRAVQGAYWRPLLPFSKAELRAFLQTQGLSWREDASNASTYYQRNYLRNTVLPQLEARFPQTYANLSRSAENAKAPGSCSSSSPAISFKRSGR</sequence>
<evidence type="ECO:0000313" key="10">
    <source>
        <dbReference type="Proteomes" id="UP000005551"/>
    </source>
</evidence>
<dbReference type="AlphaFoldDB" id="I5C2J8"/>
<comment type="caution">
    <text evidence="9">The sequence shown here is derived from an EMBL/GenBank/DDBJ whole genome shotgun (WGS) entry which is preliminary data.</text>
</comment>
<dbReference type="InterPro" id="IPR011063">
    <property type="entry name" value="TilS/TtcA_N"/>
</dbReference>
<dbReference type="GO" id="GO:0032267">
    <property type="term" value="F:tRNA(Ile)-lysidine synthase activity"/>
    <property type="evidence" value="ECO:0007669"/>
    <property type="project" value="UniProtKB-EC"/>
</dbReference>
<evidence type="ECO:0000256" key="3">
    <source>
        <dbReference type="ARBA" id="ARBA00022741"/>
    </source>
</evidence>
<dbReference type="HAMAP" id="MF_01161">
    <property type="entry name" value="tRNA_Ile_lys_synt"/>
    <property type="match status" value="1"/>
</dbReference>
<evidence type="ECO:0000256" key="4">
    <source>
        <dbReference type="ARBA" id="ARBA00022840"/>
    </source>
</evidence>
<organism evidence="9 10">
    <name type="scientific">Nitritalea halalkaliphila LW7</name>
    <dbReference type="NCBI Taxonomy" id="1189621"/>
    <lineage>
        <taxon>Bacteria</taxon>
        <taxon>Pseudomonadati</taxon>
        <taxon>Bacteroidota</taxon>
        <taxon>Cytophagia</taxon>
        <taxon>Cytophagales</taxon>
        <taxon>Cyclobacteriaceae</taxon>
        <taxon>Nitritalea</taxon>
    </lineage>
</organism>
<feature type="region of interest" description="Disordered" evidence="7">
    <location>
        <begin position="217"/>
        <end position="240"/>
    </location>
</feature>
<evidence type="ECO:0000259" key="8">
    <source>
        <dbReference type="Pfam" id="PF01171"/>
    </source>
</evidence>
<dbReference type="RefSeq" id="WP_009055447.1">
    <property type="nucleotide sequence ID" value="NZ_AJYA01000024.1"/>
</dbReference>
<dbReference type="PANTHER" id="PTHR43033">
    <property type="entry name" value="TRNA(ILE)-LYSIDINE SYNTHASE-RELATED"/>
    <property type="match status" value="1"/>
</dbReference>
<dbReference type="GO" id="GO:0006400">
    <property type="term" value="P:tRNA modification"/>
    <property type="evidence" value="ECO:0007669"/>
    <property type="project" value="UniProtKB-UniRule"/>
</dbReference>